<feature type="compositionally biased region" description="Basic and acidic residues" evidence="3">
    <location>
        <begin position="8"/>
        <end position="23"/>
    </location>
</feature>
<protein>
    <submittedName>
        <fullName evidence="4">Short chain dehydrogenase/reductase family oxidoreductase</fullName>
    </submittedName>
</protein>
<keyword evidence="2" id="KW-0560">Oxidoreductase</keyword>
<dbReference type="PRINTS" id="PR00080">
    <property type="entry name" value="SDRFAMILY"/>
</dbReference>
<dbReference type="PANTHER" id="PTHR48107">
    <property type="entry name" value="NADPH-DEPENDENT ALDEHYDE REDUCTASE-LIKE PROTEIN, CHLOROPLASTIC-RELATED"/>
    <property type="match status" value="1"/>
</dbReference>
<dbReference type="Proteomes" id="UP000194933">
    <property type="component" value="Unassembled WGS sequence"/>
</dbReference>
<evidence type="ECO:0000256" key="1">
    <source>
        <dbReference type="ARBA" id="ARBA00006484"/>
    </source>
</evidence>
<dbReference type="Pfam" id="PF13561">
    <property type="entry name" value="adh_short_C2"/>
    <property type="match status" value="1"/>
</dbReference>
<evidence type="ECO:0000256" key="3">
    <source>
        <dbReference type="SAM" id="MobiDB-lite"/>
    </source>
</evidence>
<dbReference type="InterPro" id="IPR020904">
    <property type="entry name" value="Sc_DH/Rdtase_CS"/>
</dbReference>
<comment type="caution">
    <text evidence="4">The sequence shown here is derived from an EMBL/GenBank/DDBJ whole genome shotgun (WGS) entry which is preliminary data.</text>
</comment>
<dbReference type="PRINTS" id="PR00081">
    <property type="entry name" value="GDHRDH"/>
</dbReference>
<feature type="region of interest" description="Disordered" evidence="3">
    <location>
        <begin position="1"/>
        <end position="44"/>
    </location>
</feature>
<accession>A0A2C9XP15</accession>
<proteinExistence type="inferred from homology"/>
<organism evidence="4 5">
    <name type="scientific">Candidatus Enterococcus wittei</name>
    <dbReference type="NCBI Taxonomy" id="1987383"/>
    <lineage>
        <taxon>Bacteria</taxon>
        <taxon>Bacillati</taxon>
        <taxon>Bacillota</taxon>
        <taxon>Bacilli</taxon>
        <taxon>Lactobacillales</taxon>
        <taxon>Enterococcaceae</taxon>
        <taxon>Enterococcus</taxon>
    </lineage>
</organism>
<dbReference type="Gene3D" id="3.40.50.720">
    <property type="entry name" value="NAD(P)-binding Rossmann-like Domain"/>
    <property type="match status" value="1"/>
</dbReference>
<dbReference type="SUPFAM" id="SSF51735">
    <property type="entry name" value="NAD(P)-binding Rossmann-fold domains"/>
    <property type="match status" value="1"/>
</dbReference>
<dbReference type="InterPro" id="IPR036291">
    <property type="entry name" value="NAD(P)-bd_dom_sf"/>
</dbReference>
<dbReference type="STRING" id="1987383.A5844_000115"/>
<dbReference type="PANTHER" id="PTHR48107:SF16">
    <property type="entry name" value="NADPH-DEPENDENT ALDEHYDE REDUCTASE 1, CHLOROPLASTIC"/>
    <property type="match status" value="1"/>
</dbReference>
<gene>
    <name evidence="4" type="ORF">A5844_000115</name>
</gene>
<dbReference type="FunFam" id="3.40.50.720:FF:000097">
    <property type="entry name" value="SDR family oxidoreductase"/>
    <property type="match status" value="1"/>
</dbReference>
<dbReference type="EMBL" id="NGMO01000001">
    <property type="protein sequence ID" value="OTP11901.1"/>
    <property type="molecule type" value="Genomic_DNA"/>
</dbReference>
<dbReference type="GO" id="GO:0016614">
    <property type="term" value="F:oxidoreductase activity, acting on CH-OH group of donors"/>
    <property type="evidence" value="ECO:0007669"/>
    <property type="project" value="UniProtKB-ARBA"/>
</dbReference>
<evidence type="ECO:0000313" key="5">
    <source>
        <dbReference type="Proteomes" id="UP000194933"/>
    </source>
</evidence>
<dbReference type="AlphaFoldDB" id="A0A2C9XP15"/>
<dbReference type="InterPro" id="IPR002347">
    <property type="entry name" value="SDR_fam"/>
</dbReference>
<sequence length="297" mass="32073">MTEPNLIDPRKLYHTEEFPKQDQDTPALQTEMKPVPDCGENSYQGTNQLENRRVLVTGGDSGIGRAAAIAYAREGADVAIQFFPGEEEDAKQVAHYIEDAGRKALLLPFDLREESAPKEIIRQTVEAFGGLDTMVLNAGQQISCQSIADIPMEQVKDTFTINIIAMFALVKEAIPHLPAGSAIINTTSVQAFNPSEHLLDYAATKASIANFTIGLAKQLAPKGIRVNGVAPGPIWTPLQLDEGQPQDSIPEFGQQALLERAGQPVELAPVYVFLASNKASYVTAQIYGVTGGEAINL</sequence>
<keyword evidence="5" id="KW-1185">Reference proteome</keyword>
<reference evidence="4 5" key="1">
    <citation type="submission" date="2017-05" db="EMBL/GenBank/DDBJ databases">
        <title>The Genome Sequence of Enterococcus sp. 10A9_DIV0425.</title>
        <authorList>
            <consortium name="The Broad Institute Genomics Platform"/>
            <consortium name="The Broad Institute Genomic Center for Infectious Diseases"/>
            <person name="Earl A."/>
            <person name="Manson A."/>
            <person name="Schwartman J."/>
            <person name="Gilmore M."/>
            <person name="Abouelleil A."/>
            <person name="Cao P."/>
            <person name="Chapman S."/>
            <person name="Cusick C."/>
            <person name="Shea T."/>
            <person name="Young S."/>
            <person name="Neafsey D."/>
            <person name="Nusbaum C."/>
            <person name="Birren B."/>
        </authorList>
    </citation>
    <scope>NUCLEOTIDE SEQUENCE [LARGE SCALE GENOMIC DNA]</scope>
    <source>
        <strain evidence="4 5">10A9_DIV0425</strain>
    </source>
</reference>
<evidence type="ECO:0000256" key="2">
    <source>
        <dbReference type="ARBA" id="ARBA00023002"/>
    </source>
</evidence>
<dbReference type="RefSeq" id="WP_086283130.1">
    <property type="nucleotide sequence ID" value="NZ_NGMO01000001.1"/>
</dbReference>
<dbReference type="PROSITE" id="PS00061">
    <property type="entry name" value="ADH_SHORT"/>
    <property type="match status" value="1"/>
</dbReference>
<evidence type="ECO:0000313" key="4">
    <source>
        <dbReference type="EMBL" id="OTP11901.1"/>
    </source>
</evidence>
<name>A0A2C9XP15_9ENTE</name>
<comment type="similarity">
    <text evidence="1">Belongs to the short-chain dehydrogenases/reductases (SDR) family.</text>
</comment>